<feature type="compositionally biased region" description="Pro residues" evidence="4">
    <location>
        <begin position="569"/>
        <end position="586"/>
    </location>
</feature>
<organism evidence="6 7">
    <name type="scientific">Scophthalmus maximus</name>
    <name type="common">Turbot</name>
    <name type="synonym">Psetta maxima</name>
    <dbReference type="NCBI Taxonomy" id="52904"/>
    <lineage>
        <taxon>Eukaryota</taxon>
        <taxon>Metazoa</taxon>
        <taxon>Chordata</taxon>
        <taxon>Craniata</taxon>
        <taxon>Vertebrata</taxon>
        <taxon>Euteleostomi</taxon>
        <taxon>Actinopterygii</taxon>
        <taxon>Neopterygii</taxon>
        <taxon>Teleostei</taxon>
        <taxon>Neoteleostei</taxon>
        <taxon>Acanthomorphata</taxon>
        <taxon>Carangaria</taxon>
        <taxon>Pleuronectiformes</taxon>
        <taxon>Pleuronectoidei</taxon>
        <taxon>Scophthalmidae</taxon>
        <taxon>Scophthalmus</taxon>
    </lineage>
</organism>
<evidence type="ECO:0000256" key="4">
    <source>
        <dbReference type="SAM" id="MobiDB-lite"/>
    </source>
</evidence>
<feature type="region of interest" description="Disordered" evidence="4">
    <location>
        <begin position="794"/>
        <end position="842"/>
    </location>
</feature>
<dbReference type="PRINTS" id="PR00503">
    <property type="entry name" value="BROMODOMAIN"/>
</dbReference>
<dbReference type="Pfam" id="PF00439">
    <property type="entry name" value="Bromodomain"/>
    <property type="match status" value="1"/>
</dbReference>
<feature type="region of interest" description="Disordered" evidence="4">
    <location>
        <begin position="860"/>
        <end position="1069"/>
    </location>
</feature>
<evidence type="ECO:0000256" key="2">
    <source>
        <dbReference type="PROSITE-ProRule" id="PRU00035"/>
    </source>
</evidence>
<dbReference type="InterPro" id="IPR029614">
    <property type="entry name" value="CECR2"/>
</dbReference>
<feature type="compositionally biased region" description="Polar residues" evidence="4">
    <location>
        <begin position="972"/>
        <end position="1008"/>
    </location>
</feature>
<feature type="region of interest" description="Disordered" evidence="4">
    <location>
        <begin position="1093"/>
        <end position="1122"/>
    </location>
</feature>
<dbReference type="CDD" id="cd05509">
    <property type="entry name" value="Bromo_gcn5_like"/>
    <property type="match status" value="1"/>
</dbReference>
<feature type="region of interest" description="Disordered" evidence="4">
    <location>
        <begin position="664"/>
        <end position="753"/>
    </location>
</feature>
<dbReference type="Proteomes" id="UP000694558">
    <property type="component" value="Chromosome 10"/>
</dbReference>
<dbReference type="PANTHER" id="PTHR47092">
    <property type="entry name" value="CAT EYE SYNDROME CRITICAL REGION PROTEIN 2"/>
    <property type="match status" value="1"/>
</dbReference>
<evidence type="ECO:0000313" key="7">
    <source>
        <dbReference type="Proteomes" id="UP000694558"/>
    </source>
</evidence>
<feature type="compositionally biased region" description="Low complexity" evidence="4">
    <location>
        <begin position="885"/>
        <end position="894"/>
    </location>
</feature>
<feature type="compositionally biased region" description="Polar residues" evidence="4">
    <location>
        <begin position="813"/>
        <end position="827"/>
    </location>
</feature>
<feature type="compositionally biased region" description="Basic and acidic residues" evidence="4">
    <location>
        <begin position="511"/>
        <end position="521"/>
    </location>
</feature>
<feature type="domain" description="Bromo" evidence="5">
    <location>
        <begin position="413"/>
        <end position="483"/>
    </location>
</feature>
<reference evidence="6" key="1">
    <citation type="submission" date="2023-05" db="EMBL/GenBank/DDBJ databases">
        <title>High-quality long-read genome of Scophthalmus maximus.</title>
        <authorList>
            <person name="Lien S."/>
            <person name="Martinez P."/>
        </authorList>
    </citation>
    <scope>NUCLEOTIDE SEQUENCE [LARGE SCALE GENOMIC DNA]</scope>
</reference>
<feature type="compositionally biased region" description="Pro residues" evidence="4">
    <location>
        <begin position="958"/>
        <end position="968"/>
    </location>
</feature>
<feature type="compositionally biased region" description="Low complexity" evidence="4">
    <location>
        <begin position="942"/>
        <end position="957"/>
    </location>
</feature>
<dbReference type="GO" id="GO:0006338">
    <property type="term" value="P:chromatin remodeling"/>
    <property type="evidence" value="ECO:0007669"/>
    <property type="project" value="InterPro"/>
</dbReference>
<dbReference type="GeneTree" id="ENSGT00940000166757"/>
<dbReference type="PROSITE" id="PS50014">
    <property type="entry name" value="BROMODOMAIN_2"/>
    <property type="match status" value="1"/>
</dbReference>
<keyword evidence="3" id="KW-0175">Coiled coil</keyword>
<name>A0A8D3E062_SCOMX</name>
<dbReference type="Ensembl" id="ENSSMAT00000036253.1">
    <property type="protein sequence ID" value="ENSSMAP00000065171.1"/>
    <property type="gene ID" value="ENSSMAG00000011661.2"/>
</dbReference>
<dbReference type="PROSITE" id="PS00633">
    <property type="entry name" value="BROMODOMAIN_1"/>
    <property type="match status" value="1"/>
</dbReference>
<reference evidence="6" key="2">
    <citation type="submission" date="2025-08" db="UniProtKB">
        <authorList>
            <consortium name="Ensembl"/>
        </authorList>
    </citation>
    <scope>IDENTIFICATION</scope>
</reference>
<feature type="region of interest" description="Disordered" evidence="4">
    <location>
        <begin position="503"/>
        <end position="620"/>
    </location>
</feature>
<dbReference type="InterPro" id="IPR018359">
    <property type="entry name" value="Bromodomain_CS"/>
</dbReference>
<feature type="compositionally biased region" description="Polar residues" evidence="4">
    <location>
        <begin position="914"/>
        <end position="928"/>
    </location>
</feature>
<gene>
    <name evidence="6" type="primary">LOC118315155</name>
</gene>
<evidence type="ECO:0000256" key="3">
    <source>
        <dbReference type="SAM" id="Coils"/>
    </source>
</evidence>
<dbReference type="GO" id="GO:0090537">
    <property type="term" value="C:CERF complex"/>
    <property type="evidence" value="ECO:0007669"/>
    <property type="project" value="InterPro"/>
</dbReference>
<dbReference type="InterPro" id="IPR001487">
    <property type="entry name" value="Bromodomain"/>
</dbReference>
<dbReference type="InterPro" id="IPR036427">
    <property type="entry name" value="Bromodomain-like_sf"/>
</dbReference>
<feature type="compositionally biased region" description="Low complexity" evidence="4">
    <location>
        <begin position="1246"/>
        <end position="1258"/>
    </location>
</feature>
<protein>
    <recommendedName>
        <fullName evidence="5">Bromo domain-containing protein</fullName>
    </recommendedName>
</protein>
<dbReference type="GO" id="GO:0007338">
    <property type="term" value="P:single fertilization"/>
    <property type="evidence" value="ECO:0007669"/>
    <property type="project" value="TreeGrafter"/>
</dbReference>
<feature type="region of interest" description="Disordered" evidence="4">
    <location>
        <begin position="1237"/>
        <end position="1311"/>
    </location>
</feature>
<feature type="coiled-coil region" evidence="3">
    <location>
        <begin position="320"/>
        <end position="364"/>
    </location>
</feature>
<evidence type="ECO:0000256" key="1">
    <source>
        <dbReference type="ARBA" id="ARBA00023117"/>
    </source>
</evidence>
<dbReference type="SUPFAM" id="SSF47370">
    <property type="entry name" value="Bromodomain"/>
    <property type="match status" value="1"/>
</dbReference>
<accession>A0A8D3E062</accession>
<evidence type="ECO:0000259" key="5">
    <source>
        <dbReference type="PROSITE" id="PS50014"/>
    </source>
</evidence>
<dbReference type="SMART" id="SM00297">
    <property type="entry name" value="BROMO"/>
    <property type="match status" value="1"/>
</dbReference>
<keyword evidence="1 2" id="KW-0103">Bromodomain</keyword>
<sequence>MSRGCTASVEEIQSWWEVPAIAHFCSLFRAAFNLPDFEIEELEKALSEQDFDFLGDLIACLLQGCYQRTDITPEAFSRYLDDIISYRWELEEGKPNPLREGPFENLPPRTQVELLHRLCDYRLDAADVFDLLKGLDADSLRVEPLGQDGNGALYWYFYGTRMYKEEPVKRKTDKISEASVLALPEKKKRGRPPKKIKLEDPNLSPTVSALFLCETTSPIFSPAGHKRGAWSLVCDTEEQWVSLAESMKDKTSPQDRHLHRVISQNFLPEISSMIEHKVRHSRDINISRYHGSSTNLHFHFSWSMLAVAEEEKKKDEDLDRQVLLAEQRREEERLQQEERQREKMEKVKAVEERAKRRKMREERAWLLSQGKDLPPELLNLEPSSPVHRTRRSKEFYEIDDDYTALYKVLEALKSHKDAWPFLEPVDDSYAPNYHELIQTPMDLSTIEKKLNEGDYIAKEEFIADVKLMFENCTEYNGEDSEYTIMAESLDRCFSRALIKHFPSEDGDTDEEFHVSREDKERKDKKRNRGSRSLGPESLIKATELVQRKRTSQGGKGSTPSEEEDHRVTRPPPPPHWANGPPHPHSLPPSQQRIHEGDMRGMYHPGQQLRHPPGPPGLHGPHMYAQRMAMDPRFAYPAHIRRHGDPSLNHVPRNFNMQHRMVEGHHMGPRYPMGPDPNQQPPPHHQQQQHPYVGPTHGPSLGPRPMALQPGPPPEASMYPSHHHPDGHTMHPMGNRFSGPDGPTQHNYPGLRPPGMGLSNMWTGVNHQEIPNGMRIQDPNMVNQRNFGYGGVPPPMGHKPWPEAAGYPHPPPNAQYQMSAGVSSQGPMSSRPPGPHPDSSGRTRLASMLESPEMLALQQLSASSGPPAGAPHQHMGNFPQPGPPSGIGSIPAHPSQQPPPAPEVQLLRPAKDNGPDSQPSQQTDMQPKENNVPHVPNAHQQSEHQQILQKQQQLQQPQSTPPQCPPPRSPQLMTRNAQQQQNPHHVQNISPQRPVQNSPMHGMPQSATKGAQPGPPQPAPLTSLPPSHPSPLLPSQPSPADHGNQRPSEPTGKADAESPTVPPQHTVMKSGPSSVIYKQQDFSPDHHRAQLVGSNTGMQAPRGPSPGHNPAMPPHSQGHVNGAMGPYGIGNPPHPHYSQTIMTRSMPPSAHHPYHNQSINPLHSSAQHPTYHQQEGTAYSYHMPGQQHPQAHPNMYPPHQYHHQQQHRGGFSREEWHRSPYQPRQPMALNTYLPVASARGNGQSKTESSVSPLGSEGSSRASLVSPGPMSEAGPQPGGAECESRVQTSGGSSSGGSPARTESSERPDSPKEILDLDSHNAAARHRSAQPPHQQHPAAHMVPGFMYNPRAMHPGMHHGGVPPPHVMSQARGVANGSPYPRQLYADPGRFAGQRPHPHLMEALQRPQQLPYSPGQTRMAMYQHPRSAGHFQGMMIQQRVLAPEHFLHPGQQMMAAPGGPSSK</sequence>
<proteinExistence type="predicted"/>
<feature type="compositionally biased region" description="Pro residues" evidence="4">
    <location>
        <begin position="671"/>
        <end position="683"/>
    </location>
</feature>
<feature type="region of interest" description="Disordered" evidence="4">
    <location>
        <begin position="1180"/>
        <end position="1224"/>
    </location>
</feature>
<dbReference type="PANTHER" id="PTHR47092:SF1">
    <property type="entry name" value="CHROMATIN REMODELING REGULATOR CECR2"/>
    <property type="match status" value="1"/>
</dbReference>
<evidence type="ECO:0000313" key="6">
    <source>
        <dbReference type="Ensembl" id="ENSSMAP00000065171.1"/>
    </source>
</evidence>
<dbReference type="Gene3D" id="1.20.920.10">
    <property type="entry name" value="Bromodomain-like"/>
    <property type="match status" value="1"/>
</dbReference>
<feature type="compositionally biased region" description="Pro residues" evidence="4">
    <location>
        <begin position="1025"/>
        <end position="1036"/>
    </location>
</feature>
<feature type="compositionally biased region" description="Basic and acidic residues" evidence="4">
    <location>
        <begin position="1300"/>
        <end position="1311"/>
    </location>
</feature>